<dbReference type="Proteomes" id="UP001500635">
    <property type="component" value="Unassembled WGS sequence"/>
</dbReference>
<protein>
    <submittedName>
        <fullName evidence="2">Uncharacterized protein</fullName>
    </submittedName>
</protein>
<feature type="region of interest" description="Disordered" evidence="1">
    <location>
        <begin position="27"/>
        <end position="79"/>
    </location>
</feature>
<name>A0ABP8J0F2_9ACTN</name>
<dbReference type="EMBL" id="BAABFR010000001">
    <property type="protein sequence ID" value="GAA4382632.1"/>
    <property type="molecule type" value="Genomic_DNA"/>
</dbReference>
<organism evidence="2 3">
    <name type="scientific">Tsukamurella soli</name>
    <dbReference type="NCBI Taxonomy" id="644556"/>
    <lineage>
        <taxon>Bacteria</taxon>
        <taxon>Bacillati</taxon>
        <taxon>Actinomycetota</taxon>
        <taxon>Actinomycetes</taxon>
        <taxon>Mycobacteriales</taxon>
        <taxon>Tsukamurellaceae</taxon>
        <taxon>Tsukamurella</taxon>
    </lineage>
</organism>
<sequence>MTAGVNWIPEDTDLRADRVEIIESDGRPTRVDSTGRRAMGQPTCAQTAQVRIPLHRSRSRSRTPTPIQDALIRTGDGSR</sequence>
<comment type="caution">
    <text evidence="2">The sequence shown here is derived from an EMBL/GenBank/DDBJ whole genome shotgun (WGS) entry which is preliminary data.</text>
</comment>
<accession>A0ABP8J0F2</accession>
<reference evidence="3" key="1">
    <citation type="journal article" date="2019" name="Int. J. Syst. Evol. Microbiol.">
        <title>The Global Catalogue of Microorganisms (GCM) 10K type strain sequencing project: providing services to taxonomists for standard genome sequencing and annotation.</title>
        <authorList>
            <consortium name="The Broad Institute Genomics Platform"/>
            <consortium name="The Broad Institute Genome Sequencing Center for Infectious Disease"/>
            <person name="Wu L."/>
            <person name="Ma J."/>
        </authorList>
    </citation>
    <scope>NUCLEOTIDE SEQUENCE [LARGE SCALE GENOMIC DNA]</scope>
    <source>
        <strain evidence="3">JCM 17688</strain>
    </source>
</reference>
<gene>
    <name evidence="2" type="ORF">GCM10023147_00610</name>
</gene>
<keyword evidence="3" id="KW-1185">Reference proteome</keyword>
<proteinExistence type="predicted"/>
<evidence type="ECO:0000256" key="1">
    <source>
        <dbReference type="SAM" id="MobiDB-lite"/>
    </source>
</evidence>
<evidence type="ECO:0000313" key="2">
    <source>
        <dbReference type="EMBL" id="GAA4382632.1"/>
    </source>
</evidence>
<evidence type="ECO:0000313" key="3">
    <source>
        <dbReference type="Proteomes" id="UP001500635"/>
    </source>
</evidence>